<dbReference type="SUPFAM" id="SSF52540">
    <property type="entry name" value="P-loop containing nucleoside triphosphate hydrolases"/>
    <property type="match status" value="1"/>
</dbReference>
<dbReference type="PATRIC" id="fig|279113.9.peg.3987"/>
<dbReference type="EMBL" id="CP013234">
    <property type="protein sequence ID" value="AMP06340.1"/>
    <property type="molecule type" value="Genomic_DNA"/>
</dbReference>
<reference evidence="2 3" key="1">
    <citation type="submission" date="2015-11" db="EMBL/GenBank/DDBJ databases">
        <title>Exploring the genomic traits of fungus-feeding bacterial genus Collimonas.</title>
        <authorList>
            <person name="Song C."/>
            <person name="Schmidt R."/>
            <person name="de Jager V."/>
            <person name="Krzyzanowska D."/>
            <person name="Jongedijk E."/>
            <person name="Cankar K."/>
            <person name="Beekwilder J."/>
            <person name="van Veen A."/>
            <person name="de Boer W."/>
            <person name="van Veen J.A."/>
            <person name="Garbeva P."/>
        </authorList>
    </citation>
    <scope>NUCLEOTIDE SEQUENCE [LARGE SCALE GENOMIC DNA]</scope>
    <source>
        <strain evidence="2 3">Ter91</strain>
    </source>
</reference>
<feature type="domain" description="KAP NTPase" evidence="1">
    <location>
        <begin position="11"/>
        <end position="275"/>
    </location>
</feature>
<dbReference type="Pfam" id="PF07693">
    <property type="entry name" value="KAP_NTPase"/>
    <property type="match status" value="1"/>
</dbReference>
<dbReference type="STRING" id="279113.CPter91_4020"/>
<evidence type="ECO:0000313" key="3">
    <source>
        <dbReference type="Proteomes" id="UP000074561"/>
    </source>
</evidence>
<organism evidence="2 3">
    <name type="scientific">Collimonas pratensis</name>
    <dbReference type="NCBI Taxonomy" id="279113"/>
    <lineage>
        <taxon>Bacteria</taxon>
        <taxon>Pseudomonadati</taxon>
        <taxon>Pseudomonadota</taxon>
        <taxon>Betaproteobacteria</taxon>
        <taxon>Burkholderiales</taxon>
        <taxon>Oxalobacteraceae</taxon>
        <taxon>Collimonas</taxon>
    </lineage>
</organism>
<proteinExistence type="predicted"/>
<evidence type="ECO:0000313" key="2">
    <source>
        <dbReference type="EMBL" id="AMP06340.1"/>
    </source>
</evidence>
<dbReference type="PANTHER" id="PTHR22674:SF6">
    <property type="entry name" value="NTPASE KAP FAMILY P-LOOP DOMAIN-CONTAINING PROTEIN 1"/>
    <property type="match status" value="1"/>
</dbReference>
<dbReference type="AlphaFoldDB" id="A0A127Q8D0"/>
<dbReference type="InterPro" id="IPR011646">
    <property type="entry name" value="KAP_P-loop"/>
</dbReference>
<gene>
    <name evidence="2" type="ORF">CPter91_4020</name>
</gene>
<dbReference type="InterPro" id="IPR052754">
    <property type="entry name" value="NTPase_KAP_P-loop"/>
</dbReference>
<dbReference type="PANTHER" id="PTHR22674">
    <property type="entry name" value="NTPASE, KAP FAMILY P-LOOP DOMAIN-CONTAINING 1"/>
    <property type="match status" value="1"/>
</dbReference>
<evidence type="ECO:0000259" key="1">
    <source>
        <dbReference type="Pfam" id="PF07693"/>
    </source>
</evidence>
<sequence length="471" mass="52578">MVKRYGAKKKESGFVLAVNAEWGYGKSFMLERWKDQALFEMHPTVFFNAWQNDFTEDPLLAFIAEFDTGLKEYFKHISVGDKVKTAAIKKIKNVYKPVLTVLASAAAKHFVGMSATHIQALISAADSDGQMGNIEGAASEFKDFQQKLKKAIDKALAGHNTIKKLIVEFKEKLSKLIEALEKVSGVQLPLLIFVDELDRCRPDYAIELLEGIKHLFGVPGVFFIIATNIQQLGESVKAVYGTGFDGQRYLKRFFDLQYSLREPSNIQFANLLFNRMALPEIQNIVHGLSYSHAPNGQVPIGQTPVEILSLVLEMHADSFALGLRDQLQIATILEAAFLSLEGKPVHIFFLIFLTVIYQKNPAVFEKIAKTRNLSDETGFKTLDRVAGFGAIALMSDDGSAVNIISLNQIAKIYFDDLNLSYSARNSKQLNVRIFPQNLVYDIKGAQSGGTFTPDYSIYFHLVQHAGGFIKQ</sequence>
<protein>
    <submittedName>
        <fullName evidence="2">KAP family P-loop domain protein</fullName>
    </submittedName>
</protein>
<dbReference type="Proteomes" id="UP000074561">
    <property type="component" value="Chromosome"/>
</dbReference>
<dbReference type="InterPro" id="IPR027417">
    <property type="entry name" value="P-loop_NTPase"/>
</dbReference>
<name>A0A127Q8D0_9BURK</name>
<accession>A0A127Q8D0</accession>
<dbReference type="KEGG" id="cpra:CPter91_4020"/>